<evidence type="ECO:0000256" key="7">
    <source>
        <dbReference type="ARBA" id="ARBA00019973"/>
    </source>
</evidence>
<dbReference type="Gene3D" id="3.30.200.20">
    <property type="entry name" value="Phosphorylase Kinase, domain 1"/>
    <property type="match status" value="1"/>
</dbReference>
<dbReference type="PANTHER" id="PTHR28259:SF1">
    <property type="entry name" value="FLUORIDE EXPORT PROTEIN 1-RELATED"/>
    <property type="match status" value="1"/>
</dbReference>
<comment type="caution">
    <text evidence="21">The sequence shown here is derived from an EMBL/GenBank/DDBJ whole genome shotgun (WGS) entry which is preliminary data.</text>
</comment>
<dbReference type="GO" id="GO:0005886">
    <property type="term" value="C:plasma membrane"/>
    <property type="evidence" value="ECO:0007669"/>
    <property type="project" value="UniProtKB-SubCell"/>
</dbReference>
<feature type="transmembrane region" description="Helical" evidence="19">
    <location>
        <begin position="537"/>
        <end position="559"/>
    </location>
</feature>
<comment type="subunit">
    <text evidence="4">Component of the EKC/KEOPS complex composed of at least BUD32, CGI121, GON7, KAE1 and PCC1; the whole complex dimerizes.</text>
</comment>
<evidence type="ECO:0000256" key="13">
    <source>
        <dbReference type="ARBA" id="ARBA00033194"/>
    </source>
</evidence>
<evidence type="ECO:0000256" key="2">
    <source>
        <dbReference type="ARBA" id="ARBA00003747"/>
    </source>
</evidence>
<dbReference type="AlphaFoldDB" id="A0AAN7VUC7"/>
<comment type="catalytic activity">
    <reaction evidence="17">
        <text>L-seryl-[protein] + ATP = O-phospho-L-seryl-[protein] + ADP + H(+)</text>
        <dbReference type="Rhea" id="RHEA:17989"/>
        <dbReference type="Rhea" id="RHEA-COMP:9863"/>
        <dbReference type="Rhea" id="RHEA-COMP:11604"/>
        <dbReference type="ChEBI" id="CHEBI:15378"/>
        <dbReference type="ChEBI" id="CHEBI:29999"/>
        <dbReference type="ChEBI" id="CHEBI:30616"/>
        <dbReference type="ChEBI" id="CHEBI:83421"/>
        <dbReference type="ChEBI" id="CHEBI:456216"/>
        <dbReference type="EC" id="2.7.11.1"/>
    </reaction>
</comment>
<evidence type="ECO:0000256" key="18">
    <source>
        <dbReference type="SAM" id="MobiDB-lite"/>
    </source>
</evidence>
<gene>
    <name evidence="21" type="ORF">LTR97_003024</name>
</gene>
<feature type="domain" description="Protein kinase" evidence="20">
    <location>
        <begin position="491"/>
        <end position="909"/>
    </location>
</feature>
<dbReference type="InterPro" id="IPR011009">
    <property type="entry name" value="Kinase-like_dom_sf"/>
</dbReference>
<evidence type="ECO:0000256" key="1">
    <source>
        <dbReference type="ARBA" id="ARBA00002598"/>
    </source>
</evidence>
<dbReference type="Pfam" id="PF02537">
    <property type="entry name" value="CRCB"/>
    <property type="match status" value="2"/>
</dbReference>
<organism evidence="21 22">
    <name type="scientific">Elasticomyces elasticus</name>
    <dbReference type="NCBI Taxonomy" id="574655"/>
    <lineage>
        <taxon>Eukaryota</taxon>
        <taxon>Fungi</taxon>
        <taxon>Dikarya</taxon>
        <taxon>Ascomycota</taxon>
        <taxon>Pezizomycotina</taxon>
        <taxon>Dothideomycetes</taxon>
        <taxon>Dothideomycetidae</taxon>
        <taxon>Mycosphaerellales</taxon>
        <taxon>Teratosphaeriaceae</taxon>
        <taxon>Elasticomyces</taxon>
    </lineage>
</organism>
<keyword evidence="8" id="KW-1003">Cell membrane</keyword>
<comment type="function">
    <text evidence="1">Fluoride channel required for the rapid expulsion of cytoplasmic fluoride.</text>
</comment>
<evidence type="ECO:0000313" key="21">
    <source>
        <dbReference type="EMBL" id="KAK5704011.1"/>
    </source>
</evidence>
<comment type="function">
    <text evidence="2">Component of the EKC/KEOPS complex that is required for the formation of a threonylcarbamoyl group on adenosine at position 37 (t(6)A37) in tRNAs that read codons beginning with adenine. The complex is probably involved in the transfer of the threonylcarbamoyl moiety of threonylcarbamoyl-AMP (TC-AMP) to the N6 group of A37. BUD32 has ATPase activity in the context of the EKC/KEOPS complex and likely plays a supporting role to the catalytic subunit KAE1. The EKC/KEOPS complex also promotes both telomere uncapping and telomere elongation. The complex is required for efficient recruitment of transcriptional coactivators.</text>
</comment>
<feature type="transmembrane region" description="Helical" evidence="19">
    <location>
        <begin position="392"/>
        <end position="413"/>
    </location>
</feature>
<dbReference type="GO" id="GO:0004674">
    <property type="term" value="F:protein serine/threonine kinase activity"/>
    <property type="evidence" value="ECO:0007669"/>
    <property type="project" value="UniProtKB-EC"/>
</dbReference>
<reference evidence="21" key="1">
    <citation type="submission" date="2023-08" db="EMBL/GenBank/DDBJ databases">
        <title>Black Yeasts Isolated from many extreme environments.</title>
        <authorList>
            <person name="Coleine C."/>
            <person name="Stajich J.E."/>
            <person name="Selbmann L."/>
        </authorList>
    </citation>
    <scope>NUCLEOTIDE SEQUENCE</scope>
    <source>
        <strain evidence="21">CCFEE 5810</strain>
    </source>
</reference>
<dbReference type="GO" id="GO:0005524">
    <property type="term" value="F:ATP binding"/>
    <property type="evidence" value="ECO:0007669"/>
    <property type="project" value="InterPro"/>
</dbReference>
<comment type="subcellular location">
    <subcellularLocation>
        <location evidence="3">Cell membrane</location>
        <topology evidence="3">Multi-pass membrane protein</topology>
    </subcellularLocation>
</comment>
<comment type="catalytic activity">
    <reaction evidence="15">
        <text>fluoride(in) = fluoride(out)</text>
        <dbReference type="Rhea" id="RHEA:76159"/>
        <dbReference type="ChEBI" id="CHEBI:17051"/>
    </reaction>
    <physiologicalReaction direction="left-to-right" evidence="15">
        <dbReference type="Rhea" id="RHEA:76160"/>
    </physiologicalReaction>
</comment>
<evidence type="ECO:0000256" key="14">
    <source>
        <dbReference type="ARBA" id="ARBA00035120"/>
    </source>
</evidence>
<evidence type="ECO:0000256" key="3">
    <source>
        <dbReference type="ARBA" id="ARBA00004651"/>
    </source>
</evidence>
<feature type="transmembrane region" description="Helical" evidence="19">
    <location>
        <begin position="351"/>
        <end position="371"/>
    </location>
</feature>
<feature type="transmembrane region" description="Helical" evidence="19">
    <location>
        <begin position="433"/>
        <end position="454"/>
    </location>
</feature>
<dbReference type="Pfam" id="PF00069">
    <property type="entry name" value="Pkinase"/>
    <property type="match status" value="1"/>
</dbReference>
<feature type="region of interest" description="Disordered" evidence="18">
    <location>
        <begin position="1"/>
        <end position="186"/>
    </location>
</feature>
<comment type="catalytic activity">
    <reaction evidence="16">
        <text>L-threonyl-[protein] + ATP = O-phospho-L-threonyl-[protein] + ADP + H(+)</text>
        <dbReference type="Rhea" id="RHEA:46608"/>
        <dbReference type="Rhea" id="RHEA-COMP:11060"/>
        <dbReference type="Rhea" id="RHEA-COMP:11605"/>
        <dbReference type="ChEBI" id="CHEBI:15378"/>
        <dbReference type="ChEBI" id="CHEBI:30013"/>
        <dbReference type="ChEBI" id="CHEBI:30616"/>
        <dbReference type="ChEBI" id="CHEBI:61977"/>
        <dbReference type="ChEBI" id="CHEBI:456216"/>
        <dbReference type="EC" id="2.7.11.1"/>
    </reaction>
</comment>
<feature type="transmembrane region" description="Helical" evidence="19">
    <location>
        <begin position="288"/>
        <end position="309"/>
    </location>
</feature>
<keyword evidence="10 19" id="KW-1133">Transmembrane helix</keyword>
<feature type="compositionally biased region" description="Basic and acidic residues" evidence="18">
    <location>
        <begin position="116"/>
        <end position="135"/>
    </location>
</feature>
<evidence type="ECO:0000256" key="19">
    <source>
        <dbReference type="SAM" id="Phobius"/>
    </source>
</evidence>
<evidence type="ECO:0000256" key="10">
    <source>
        <dbReference type="ARBA" id="ARBA00022989"/>
    </source>
</evidence>
<sequence>MAEASSSSRPEPKTLVEDSSEDELTKQTSSTNSRRHSHYDTQRTGRPVSGSSQLSAKSKGKRASYQQPPDFPSLDEVAGQGQPEESDDPYSLEQARRVQISPKAGLEAKTLARRSQLAEKRLSQTEAKVPAKQELDPPASSSGNAQQKALLKDPEEGDADDESSGAASPYVSRRPEDYLHAKDRDPPPAVPRWLTEMYTISYLILFSILGTLARLGLQWLTFYPGAPIVTPLVWANMLGCILMGFLIEDQTLFQNHVLGDASTYEKPGHMTELDAVHKAEGLKRKKTIPLYIGLTVGFCGSLTSFSSFARDFFLALSNDLPTPIDHPADLASTSPTTSSTVPRHRGYSFEAWAAVVLFTIALALGGLMVGAHLAHFLGPITPRLSIRMTRRFLNPFMLVLGWGSWLGAVFLAIWPPDRPNGPSSRGSWANETWRGQVLFALVFAPVGCLLRFYASIKLNPLVSSFPLGTFAVNMLGTAVEGMCYDIQHVGVGIMGRIGGGRVGCQVLQGVQDGFCGCLTTVSTWAAEIHGLRRKHGYAYAVASILGALCLMVIIMGSILKAEETALSTELHILQKLAAIQSDQIGNTHIRHLMDHFSIQGPNGRHKCLVTEVAGPSIKSLYNDPEHEYNAGARRLRANIAHNISMQIVQAVDFLHSHRMCHGDLTLSNVLLKIKSIDAWTEAEVYDRLGESSTQKLVTDSGTNPDHSAPRYVVEPARRLDAKYLTERALLVDFGQAFSFDKLPQAKDIGIPVMYCAPEIIFESKYTPASEIWSLACALFEVRAGNSPFSSLMGGNDEIVIQMVQMKGRLPDRWWRAWDKRSVWFQENGKPLANDSLTAVEVPMQEAIEEIGCYDQDAAMFGTEVSLLEPKDMKVPSDEAENMRDLLEGMLRWEPDDRMSVTQVLQHRWISGYDCTHGSTQPETLGTGSR</sequence>
<dbReference type="PROSITE" id="PS00109">
    <property type="entry name" value="PROTEIN_KINASE_TYR"/>
    <property type="match status" value="1"/>
</dbReference>
<evidence type="ECO:0000259" key="20">
    <source>
        <dbReference type="PROSITE" id="PS50011"/>
    </source>
</evidence>
<evidence type="ECO:0000256" key="6">
    <source>
        <dbReference type="ARBA" id="ARBA00013948"/>
    </source>
</evidence>
<dbReference type="Gene3D" id="1.10.510.10">
    <property type="entry name" value="Transferase(Phosphotransferase) domain 1"/>
    <property type="match status" value="1"/>
</dbReference>
<dbReference type="Proteomes" id="UP001310594">
    <property type="component" value="Unassembled WGS sequence"/>
</dbReference>
<keyword evidence="11 19" id="KW-0472">Membrane</keyword>
<feature type="transmembrane region" description="Helical" evidence="19">
    <location>
        <begin position="228"/>
        <end position="247"/>
    </location>
</feature>
<dbReference type="InterPro" id="IPR003691">
    <property type="entry name" value="FluC"/>
</dbReference>
<dbReference type="SMART" id="SM00220">
    <property type="entry name" value="S_TKc"/>
    <property type="match status" value="1"/>
</dbReference>
<name>A0AAN7VUC7_9PEZI</name>
<dbReference type="PROSITE" id="PS50011">
    <property type="entry name" value="PROTEIN_KINASE_DOM"/>
    <property type="match status" value="1"/>
</dbReference>
<evidence type="ECO:0000256" key="8">
    <source>
        <dbReference type="ARBA" id="ARBA00022475"/>
    </source>
</evidence>
<dbReference type="EC" id="2.7.11.1" evidence="5"/>
<dbReference type="InterPro" id="IPR008266">
    <property type="entry name" value="Tyr_kinase_AS"/>
</dbReference>
<evidence type="ECO:0000256" key="5">
    <source>
        <dbReference type="ARBA" id="ARBA00012513"/>
    </source>
</evidence>
<evidence type="ECO:0000256" key="17">
    <source>
        <dbReference type="ARBA" id="ARBA00048679"/>
    </source>
</evidence>
<dbReference type="EMBL" id="JAVRQU010000004">
    <property type="protein sequence ID" value="KAK5704011.1"/>
    <property type="molecule type" value="Genomic_DNA"/>
</dbReference>
<dbReference type="GO" id="GO:1903425">
    <property type="term" value="F:fluoride transmembrane transporter activity"/>
    <property type="evidence" value="ECO:0007669"/>
    <property type="project" value="TreeGrafter"/>
</dbReference>
<feature type="compositionally biased region" description="Basic and acidic residues" evidence="18">
    <location>
        <begin position="173"/>
        <end position="186"/>
    </location>
</feature>
<evidence type="ECO:0000256" key="4">
    <source>
        <dbReference type="ARBA" id="ARBA00011534"/>
    </source>
</evidence>
<accession>A0AAN7VUC7</accession>
<proteinExistence type="inferred from homology"/>
<keyword evidence="9 19" id="KW-0812">Transmembrane</keyword>
<evidence type="ECO:0000313" key="22">
    <source>
        <dbReference type="Proteomes" id="UP001310594"/>
    </source>
</evidence>
<dbReference type="PANTHER" id="PTHR28259">
    <property type="entry name" value="FLUORIDE EXPORT PROTEIN 1-RELATED"/>
    <property type="match status" value="1"/>
</dbReference>
<evidence type="ECO:0000256" key="12">
    <source>
        <dbReference type="ARBA" id="ARBA00030980"/>
    </source>
</evidence>
<evidence type="ECO:0000256" key="16">
    <source>
        <dbReference type="ARBA" id="ARBA00047899"/>
    </source>
</evidence>
<feature type="transmembrane region" description="Helical" evidence="19">
    <location>
        <begin position="202"/>
        <end position="222"/>
    </location>
</feature>
<comment type="similarity">
    <text evidence="14">Belongs to the fluoride channel Fluc/FEX (TC 1.A.43) family.</text>
</comment>
<evidence type="ECO:0000256" key="11">
    <source>
        <dbReference type="ARBA" id="ARBA00023136"/>
    </source>
</evidence>
<protein>
    <recommendedName>
        <fullName evidence="7">EKC/KEOPS complex subunit BUD32</fullName>
        <ecNumber evidence="5">2.7.11.1</ecNumber>
    </recommendedName>
    <alternativeName>
        <fullName evidence="12 13">Atypical Serine/threonine protein kinase BUD32</fullName>
    </alternativeName>
    <alternativeName>
        <fullName evidence="6">EKC/KEOPS complex subunit bud32</fullName>
    </alternativeName>
</protein>
<dbReference type="InterPro" id="IPR000719">
    <property type="entry name" value="Prot_kinase_dom"/>
</dbReference>
<evidence type="ECO:0000256" key="15">
    <source>
        <dbReference type="ARBA" id="ARBA00035585"/>
    </source>
</evidence>
<evidence type="ECO:0000256" key="9">
    <source>
        <dbReference type="ARBA" id="ARBA00022692"/>
    </source>
</evidence>
<dbReference type="SUPFAM" id="SSF56112">
    <property type="entry name" value="Protein kinase-like (PK-like)"/>
    <property type="match status" value="1"/>
</dbReference>